<proteinExistence type="predicted"/>
<organism evidence="1 2">
    <name type="scientific">Dendronalium phyllosphericum CENA369</name>
    <dbReference type="NCBI Taxonomy" id="1725256"/>
    <lineage>
        <taxon>Bacteria</taxon>
        <taxon>Bacillati</taxon>
        <taxon>Cyanobacteriota</taxon>
        <taxon>Cyanophyceae</taxon>
        <taxon>Nostocales</taxon>
        <taxon>Nostocaceae</taxon>
        <taxon>Dendronalium</taxon>
        <taxon>Dendronalium phyllosphericum</taxon>
    </lineage>
</organism>
<dbReference type="AlphaFoldDB" id="A0A8J7IHY6"/>
<comment type="caution">
    <text evidence="1">The sequence shown here is derived from an EMBL/GenBank/DDBJ whole genome shotgun (WGS) entry which is preliminary data.</text>
</comment>
<accession>A0A8J7IHY6</accession>
<protein>
    <submittedName>
        <fullName evidence="1">Uncharacterized protein</fullName>
    </submittedName>
</protein>
<dbReference type="EMBL" id="JAECZA010000223">
    <property type="protein sequence ID" value="MBH8576092.1"/>
    <property type="molecule type" value="Genomic_DNA"/>
</dbReference>
<gene>
    <name evidence="1" type="ORF">I8752_24480</name>
</gene>
<dbReference type="RefSeq" id="WP_214434836.1">
    <property type="nucleotide sequence ID" value="NZ_CAWPUQ010000150.1"/>
</dbReference>
<sequence>MNQDTYIVEELDPLVFCETWGLSYEEASKYLKIKARTMAAYACNGKVTKRNPSSRVKALAAMQHNIWIQQGKHPLTYSPSFN</sequence>
<evidence type="ECO:0000313" key="1">
    <source>
        <dbReference type="EMBL" id="MBH8576092.1"/>
    </source>
</evidence>
<name>A0A8J7IHY6_9NOST</name>
<reference evidence="1 2" key="1">
    <citation type="journal article" date="2021" name="Int. J. Syst. Evol. Microbiol.">
        <title>Amazonocrinis nigriterrae gen. nov., sp. nov., Atlanticothrix silvestris gen. nov., sp. nov. and Dendronalium phyllosphericum gen. nov., sp. nov., nostocacean cyanobacteria from Brazilian environments.</title>
        <authorList>
            <person name="Alvarenga D.O."/>
            <person name="Andreote A.P.D."/>
            <person name="Branco L.H.Z."/>
            <person name="Delbaje E."/>
            <person name="Cruz R.B."/>
            <person name="Varani A.M."/>
            <person name="Fiore M.F."/>
        </authorList>
    </citation>
    <scope>NUCLEOTIDE SEQUENCE [LARGE SCALE GENOMIC DNA]</scope>
    <source>
        <strain evidence="1 2">CENA369</strain>
    </source>
</reference>
<evidence type="ECO:0000313" key="2">
    <source>
        <dbReference type="Proteomes" id="UP000662314"/>
    </source>
</evidence>
<keyword evidence="2" id="KW-1185">Reference proteome</keyword>
<dbReference type="Proteomes" id="UP000662314">
    <property type="component" value="Unassembled WGS sequence"/>
</dbReference>